<keyword evidence="3" id="KW-0808">Transferase</keyword>
<dbReference type="EMBL" id="CP014674">
    <property type="protein sequence ID" value="AOX16610.1"/>
    <property type="molecule type" value="Genomic_DNA"/>
</dbReference>
<gene>
    <name evidence="4" type="ORF">A0U89_05150</name>
</gene>
<dbReference type="SUPFAM" id="SSF53448">
    <property type="entry name" value="Nucleotide-diphospho-sugar transferases"/>
    <property type="match status" value="1"/>
</dbReference>
<dbReference type="AlphaFoldDB" id="A0A1D8USJ3"/>
<dbReference type="GO" id="GO:0016757">
    <property type="term" value="F:glycosyltransferase activity"/>
    <property type="evidence" value="ECO:0007669"/>
    <property type="project" value="UniProtKB-KW"/>
</dbReference>
<keyword evidence="2" id="KW-0328">Glycosyltransferase</keyword>
<dbReference type="RefSeq" id="WP_070402348.1">
    <property type="nucleotide sequence ID" value="NZ_BJVW01000014.1"/>
</dbReference>
<comment type="similarity">
    <text evidence="1">Belongs to the glycosyltransferase 2 family.</text>
</comment>
<organism evidence="4 5">
    <name type="scientific">Kozakia baliensis</name>
    <dbReference type="NCBI Taxonomy" id="153496"/>
    <lineage>
        <taxon>Bacteria</taxon>
        <taxon>Pseudomonadati</taxon>
        <taxon>Pseudomonadota</taxon>
        <taxon>Alphaproteobacteria</taxon>
        <taxon>Acetobacterales</taxon>
        <taxon>Acetobacteraceae</taxon>
        <taxon>Kozakia</taxon>
    </lineage>
</organism>
<dbReference type="InterPro" id="IPR029044">
    <property type="entry name" value="Nucleotide-diphossugar_trans"/>
</dbReference>
<dbReference type="OrthoDB" id="7296636at2"/>
<dbReference type="PANTHER" id="PTHR43685">
    <property type="entry name" value="GLYCOSYLTRANSFERASE"/>
    <property type="match status" value="1"/>
</dbReference>
<reference evidence="4 5" key="1">
    <citation type="journal article" date="2016" name="Microb. Cell Fact.">
        <title>Dissection of exopolysaccharide biosynthesis in Kozakia baliensis.</title>
        <authorList>
            <person name="Brandt J.U."/>
            <person name="Jakob F."/>
            <person name="Behr J."/>
            <person name="Geissler A.J."/>
            <person name="Vogel R.F."/>
        </authorList>
    </citation>
    <scope>NUCLEOTIDE SEQUENCE [LARGE SCALE GENOMIC DNA]</scope>
    <source>
        <strain evidence="4 5">DSM 14400</strain>
    </source>
</reference>
<dbReference type="PANTHER" id="PTHR43685:SF5">
    <property type="entry name" value="GLYCOSYLTRANSFERASE EPSE-RELATED"/>
    <property type="match status" value="1"/>
</dbReference>
<dbReference type="STRING" id="153496.A0U89_05150"/>
<accession>A0A1D8USJ3</accession>
<evidence type="ECO:0000256" key="1">
    <source>
        <dbReference type="ARBA" id="ARBA00006739"/>
    </source>
</evidence>
<evidence type="ECO:0000256" key="2">
    <source>
        <dbReference type="ARBA" id="ARBA00022676"/>
    </source>
</evidence>
<dbReference type="eggNOG" id="COG1215">
    <property type="taxonomic scope" value="Bacteria"/>
</dbReference>
<evidence type="ECO:0000313" key="5">
    <source>
        <dbReference type="Proteomes" id="UP000179145"/>
    </source>
</evidence>
<protein>
    <submittedName>
        <fullName evidence="4">Uncharacterized protein</fullName>
    </submittedName>
</protein>
<sequence length="385" mass="43030">MNAVVDIVMTAYNAGAFLPETLAAMRAQTFSDYRLIIVDDGSTDETPRILAEAAADDPRIEVITQKNAGIVAASNVGLERCNAVYIARQDADDIPDPTRLERQVAYLEQHPDCVATGPLARHIDEHGTVRQNYTTNRRDTALANPYWIPAREPYLMHPFLMVRASAFHQTGGYRPMLGSEDSDLYWRLSEIGRLYNMPETLGSYRIHSGSISSNSIGHGARLAFCAQLAAISAQRRREGRKDLEFTDELMQAVKREESVRGLFALGCQFVEGQERDWLEISLAAKIIEICFYRPFEPTPDDARFMAQAFGRHWGLMSAENAKILRESIMTTAVRLAIKPGYRQQGFILVGKGAWPKLLGRAAFRTLLPTTLRDRIKKTVKGPAPA</sequence>
<dbReference type="Proteomes" id="UP000179145">
    <property type="component" value="Chromosome"/>
</dbReference>
<proteinExistence type="inferred from homology"/>
<name>A0A1D8USJ3_9PROT</name>
<evidence type="ECO:0000256" key="3">
    <source>
        <dbReference type="ARBA" id="ARBA00022679"/>
    </source>
</evidence>
<dbReference type="InterPro" id="IPR050834">
    <property type="entry name" value="Glycosyltransf_2"/>
</dbReference>
<dbReference type="InterPro" id="IPR001173">
    <property type="entry name" value="Glyco_trans_2-like"/>
</dbReference>
<dbReference type="KEGG" id="kba:A0U89_05150"/>
<dbReference type="Gene3D" id="3.90.550.10">
    <property type="entry name" value="Spore Coat Polysaccharide Biosynthesis Protein SpsA, Chain A"/>
    <property type="match status" value="1"/>
</dbReference>
<evidence type="ECO:0000313" key="4">
    <source>
        <dbReference type="EMBL" id="AOX16610.1"/>
    </source>
</evidence>
<keyword evidence="5" id="KW-1185">Reference proteome</keyword>
<dbReference type="CDD" id="cd00761">
    <property type="entry name" value="Glyco_tranf_GTA_type"/>
    <property type="match status" value="1"/>
</dbReference>
<dbReference type="Pfam" id="PF00535">
    <property type="entry name" value="Glycos_transf_2"/>
    <property type="match status" value="1"/>
</dbReference>